<name>A0ABV0PS23_9TELE</name>
<dbReference type="InterPro" id="IPR002181">
    <property type="entry name" value="Fibrinogen_a/b/g_C_dom"/>
</dbReference>
<dbReference type="PROSITE" id="PS51406">
    <property type="entry name" value="FIBRINOGEN_C_2"/>
    <property type="match status" value="1"/>
</dbReference>
<dbReference type="InterPro" id="IPR050373">
    <property type="entry name" value="Fibrinogen_C-term_domain"/>
</dbReference>
<gene>
    <name evidence="2" type="ORF">GOODEAATRI_026951</name>
</gene>
<accession>A0ABV0PS23</accession>
<protein>
    <recommendedName>
        <fullName evidence="1">Fibrinogen C-terminal domain-containing protein</fullName>
    </recommendedName>
</protein>
<dbReference type="EMBL" id="JAHRIO010083398">
    <property type="protein sequence ID" value="MEQ2186271.1"/>
    <property type="molecule type" value="Genomic_DNA"/>
</dbReference>
<dbReference type="SMART" id="SM00186">
    <property type="entry name" value="FBG"/>
    <property type="match status" value="1"/>
</dbReference>
<comment type="caution">
    <text evidence="2">The sequence shown here is derived from an EMBL/GenBank/DDBJ whole genome shotgun (WGS) entry which is preliminary data.</text>
</comment>
<dbReference type="InterPro" id="IPR036056">
    <property type="entry name" value="Fibrinogen-like_C"/>
</dbReference>
<evidence type="ECO:0000313" key="3">
    <source>
        <dbReference type="Proteomes" id="UP001476798"/>
    </source>
</evidence>
<sequence>VFQRRMDGSVNFYRPWNQYKLGFGNAAGEYWLGLENVFHLTQRKKSELLIDMEDFEGNKSYVRYTSFCVGPESDGYRLHLTGITNGGAGA</sequence>
<dbReference type="PANTHER" id="PTHR19143">
    <property type="entry name" value="FIBRINOGEN/TENASCIN/ANGIOPOEITIN"/>
    <property type="match status" value="1"/>
</dbReference>
<organism evidence="2 3">
    <name type="scientific">Goodea atripinnis</name>
    <dbReference type="NCBI Taxonomy" id="208336"/>
    <lineage>
        <taxon>Eukaryota</taxon>
        <taxon>Metazoa</taxon>
        <taxon>Chordata</taxon>
        <taxon>Craniata</taxon>
        <taxon>Vertebrata</taxon>
        <taxon>Euteleostomi</taxon>
        <taxon>Actinopterygii</taxon>
        <taxon>Neopterygii</taxon>
        <taxon>Teleostei</taxon>
        <taxon>Neoteleostei</taxon>
        <taxon>Acanthomorphata</taxon>
        <taxon>Ovalentaria</taxon>
        <taxon>Atherinomorphae</taxon>
        <taxon>Cyprinodontiformes</taxon>
        <taxon>Goodeidae</taxon>
        <taxon>Goodea</taxon>
    </lineage>
</organism>
<evidence type="ECO:0000259" key="1">
    <source>
        <dbReference type="PROSITE" id="PS51406"/>
    </source>
</evidence>
<evidence type="ECO:0000313" key="2">
    <source>
        <dbReference type="EMBL" id="MEQ2186271.1"/>
    </source>
</evidence>
<dbReference type="Gene3D" id="3.90.215.10">
    <property type="entry name" value="Gamma Fibrinogen, chain A, domain 1"/>
    <property type="match status" value="1"/>
</dbReference>
<feature type="domain" description="Fibrinogen C-terminal" evidence="1">
    <location>
        <begin position="1"/>
        <end position="90"/>
    </location>
</feature>
<keyword evidence="3" id="KW-1185">Reference proteome</keyword>
<dbReference type="Pfam" id="PF00147">
    <property type="entry name" value="Fibrinogen_C"/>
    <property type="match status" value="1"/>
</dbReference>
<dbReference type="Proteomes" id="UP001476798">
    <property type="component" value="Unassembled WGS sequence"/>
</dbReference>
<dbReference type="SUPFAM" id="SSF56496">
    <property type="entry name" value="Fibrinogen C-terminal domain-like"/>
    <property type="match status" value="1"/>
</dbReference>
<proteinExistence type="predicted"/>
<dbReference type="InterPro" id="IPR014716">
    <property type="entry name" value="Fibrinogen_a/b/g_C_1"/>
</dbReference>
<feature type="non-terminal residue" evidence="2">
    <location>
        <position position="1"/>
    </location>
</feature>
<reference evidence="2 3" key="1">
    <citation type="submission" date="2021-06" db="EMBL/GenBank/DDBJ databases">
        <authorList>
            <person name="Palmer J.M."/>
        </authorList>
    </citation>
    <scope>NUCLEOTIDE SEQUENCE [LARGE SCALE GENOMIC DNA]</scope>
    <source>
        <strain evidence="2 3">GA_2019</strain>
        <tissue evidence="2">Muscle</tissue>
    </source>
</reference>
<dbReference type="PANTHER" id="PTHR19143:SF225">
    <property type="entry name" value="MICROFIBRIL-ASSOCIATED GLYCOPROTEIN 4"/>
    <property type="match status" value="1"/>
</dbReference>